<dbReference type="GeneID" id="27898547"/>
<dbReference type="Proteomes" id="UP000016931">
    <property type="component" value="Unassembled WGS sequence"/>
</dbReference>
<accession>N1QG85</accession>
<dbReference type="EMBL" id="KB456265">
    <property type="protein sequence ID" value="EMF12328.1"/>
    <property type="molecule type" value="Genomic_DNA"/>
</dbReference>
<dbReference type="AlphaFoldDB" id="N1QG85"/>
<proteinExistence type="predicted"/>
<keyword evidence="2" id="KW-1185">Reference proteome</keyword>
<sequence length="158" mass="17406">MPNAQCPDFCHWPEYEGIGLPRATRLSTSSTSSSILYSRNAKFSEHDVSARILVTLSREQNVSLAPPPAKNNVTKDNSDETDWKKLPLHSAIVQHATEKSLKTAIGRVSDPAALPTSSPAPSTFTDGLPLLNFIVLDLDYTLWAFDINNPRWTTGLEL</sequence>
<protein>
    <submittedName>
        <fullName evidence="1">Uncharacterized protein</fullName>
    </submittedName>
</protein>
<evidence type="ECO:0000313" key="2">
    <source>
        <dbReference type="Proteomes" id="UP000016931"/>
    </source>
</evidence>
<name>N1QG85_SPHMS</name>
<gene>
    <name evidence="1" type="ORF">SEPMUDRAFT_118260</name>
</gene>
<reference evidence="1 2" key="1">
    <citation type="journal article" date="2012" name="PLoS Pathog.">
        <title>Diverse lifestyles and strategies of plant pathogenesis encoded in the genomes of eighteen Dothideomycetes fungi.</title>
        <authorList>
            <person name="Ohm R.A."/>
            <person name="Feau N."/>
            <person name="Henrissat B."/>
            <person name="Schoch C.L."/>
            <person name="Horwitz B.A."/>
            <person name="Barry K.W."/>
            <person name="Condon B.J."/>
            <person name="Copeland A.C."/>
            <person name="Dhillon B."/>
            <person name="Glaser F."/>
            <person name="Hesse C.N."/>
            <person name="Kosti I."/>
            <person name="LaButti K."/>
            <person name="Lindquist E.A."/>
            <person name="Lucas S."/>
            <person name="Salamov A.A."/>
            <person name="Bradshaw R.E."/>
            <person name="Ciuffetti L."/>
            <person name="Hamelin R.C."/>
            <person name="Kema G.H.J."/>
            <person name="Lawrence C."/>
            <person name="Scott J.A."/>
            <person name="Spatafora J.W."/>
            <person name="Turgeon B.G."/>
            <person name="de Wit P.J.G.M."/>
            <person name="Zhong S."/>
            <person name="Goodwin S.B."/>
            <person name="Grigoriev I.V."/>
        </authorList>
    </citation>
    <scope>NUCLEOTIDE SEQUENCE [LARGE SCALE GENOMIC DNA]</scope>
    <source>
        <strain evidence="1 2">SO2202</strain>
    </source>
</reference>
<dbReference type="HOGENOM" id="CLU_1670484_0_0_1"/>
<evidence type="ECO:0000313" key="1">
    <source>
        <dbReference type="EMBL" id="EMF12328.1"/>
    </source>
</evidence>
<organism evidence="1 2">
    <name type="scientific">Sphaerulina musiva (strain SO2202)</name>
    <name type="common">Poplar stem canker fungus</name>
    <name type="synonym">Septoria musiva</name>
    <dbReference type="NCBI Taxonomy" id="692275"/>
    <lineage>
        <taxon>Eukaryota</taxon>
        <taxon>Fungi</taxon>
        <taxon>Dikarya</taxon>
        <taxon>Ascomycota</taxon>
        <taxon>Pezizomycotina</taxon>
        <taxon>Dothideomycetes</taxon>
        <taxon>Dothideomycetidae</taxon>
        <taxon>Mycosphaerellales</taxon>
        <taxon>Mycosphaerellaceae</taxon>
        <taxon>Sphaerulina</taxon>
    </lineage>
</organism>
<dbReference type="RefSeq" id="XP_016760449.1">
    <property type="nucleotide sequence ID" value="XM_016901410.1"/>
</dbReference>